<dbReference type="OrthoDB" id="197187at2"/>
<accession>A0A562R8T7</accession>
<evidence type="ECO:0000313" key="1">
    <source>
        <dbReference type="EMBL" id="TWI65479.1"/>
    </source>
</evidence>
<keyword evidence="2" id="KW-1185">Reference proteome</keyword>
<dbReference type="Proteomes" id="UP000318431">
    <property type="component" value="Unassembled WGS sequence"/>
</dbReference>
<dbReference type="EMBL" id="VLLB01000004">
    <property type="protein sequence ID" value="TWI65479.1"/>
    <property type="molecule type" value="Genomic_DNA"/>
</dbReference>
<dbReference type="InterPro" id="IPR008727">
    <property type="entry name" value="PAAR_motif"/>
</dbReference>
<sequence>MRGIIRLNDPTSHGGRVVAAAPKTKVMGVAVARKGDRCVCPIQGHTVCVIIEGDPKVTIDGVPVAFDGHKTSCGATLISTVPKSGRG</sequence>
<protein>
    <submittedName>
        <fullName evidence="1">Putative Zn-binding protein involved in type VI secretion</fullName>
    </submittedName>
</protein>
<reference evidence="1 2" key="1">
    <citation type="journal article" date="2015" name="Stand. Genomic Sci.">
        <title>Genomic Encyclopedia of Bacterial and Archaeal Type Strains, Phase III: the genomes of soil and plant-associated and newly described type strains.</title>
        <authorList>
            <person name="Whitman W.B."/>
            <person name="Woyke T."/>
            <person name="Klenk H.P."/>
            <person name="Zhou Y."/>
            <person name="Lilburn T.G."/>
            <person name="Beck B.J."/>
            <person name="De Vos P."/>
            <person name="Vandamme P."/>
            <person name="Eisen J.A."/>
            <person name="Garrity G."/>
            <person name="Hugenholtz P."/>
            <person name="Kyrpides N.C."/>
        </authorList>
    </citation>
    <scope>NUCLEOTIDE SEQUENCE [LARGE SCALE GENOMIC DNA]</scope>
    <source>
        <strain evidence="1 2">CGMCC 1.10822</strain>
    </source>
</reference>
<name>A0A562R8T7_9BURK</name>
<organism evidence="1 2">
    <name type="scientific">Pseudoduganella lurida</name>
    <dbReference type="NCBI Taxonomy" id="1036180"/>
    <lineage>
        <taxon>Bacteria</taxon>
        <taxon>Pseudomonadati</taxon>
        <taxon>Pseudomonadota</taxon>
        <taxon>Betaproteobacteria</taxon>
        <taxon>Burkholderiales</taxon>
        <taxon>Oxalobacteraceae</taxon>
        <taxon>Telluria group</taxon>
        <taxon>Pseudoduganella</taxon>
    </lineage>
</organism>
<dbReference type="AlphaFoldDB" id="A0A562R8T7"/>
<proteinExistence type="predicted"/>
<dbReference type="RefSeq" id="WP_145649756.1">
    <property type="nucleotide sequence ID" value="NZ_VLLB01000004.1"/>
</dbReference>
<dbReference type="Pfam" id="PF05488">
    <property type="entry name" value="PAAR_motif"/>
    <property type="match status" value="1"/>
</dbReference>
<evidence type="ECO:0000313" key="2">
    <source>
        <dbReference type="Proteomes" id="UP000318431"/>
    </source>
</evidence>
<gene>
    <name evidence="1" type="ORF">IP91_02889</name>
</gene>
<dbReference type="Gene3D" id="2.60.200.60">
    <property type="match status" value="1"/>
</dbReference>
<comment type="caution">
    <text evidence="1">The sequence shown here is derived from an EMBL/GenBank/DDBJ whole genome shotgun (WGS) entry which is preliminary data.</text>
</comment>
<dbReference type="CDD" id="cd14744">
    <property type="entry name" value="PAAR_CT_2"/>
    <property type="match status" value="1"/>
</dbReference>